<comment type="caution">
    <text evidence="2">The sequence shown here is derived from an EMBL/GenBank/DDBJ whole genome shotgun (WGS) entry which is preliminary data.</text>
</comment>
<accession>A0AA40DE05</accession>
<dbReference type="Proteomes" id="UP001174997">
    <property type="component" value="Unassembled WGS sequence"/>
</dbReference>
<evidence type="ECO:0000313" key="2">
    <source>
        <dbReference type="EMBL" id="KAK0670222.1"/>
    </source>
</evidence>
<proteinExistence type="predicted"/>
<evidence type="ECO:0000259" key="1">
    <source>
        <dbReference type="Pfam" id="PF06985"/>
    </source>
</evidence>
<dbReference type="InterPro" id="IPR010730">
    <property type="entry name" value="HET"/>
</dbReference>
<reference evidence="2" key="1">
    <citation type="submission" date="2023-06" db="EMBL/GenBank/DDBJ databases">
        <title>Genome-scale phylogeny and comparative genomics of the fungal order Sordariales.</title>
        <authorList>
            <consortium name="Lawrence Berkeley National Laboratory"/>
            <person name="Hensen N."/>
            <person name="Bonometti L."/>
            <person name="Westerberg I."/>
            <person name="Brannstrom I.O."/>
            <person name="Guillou S."/>
            <person name="Cros-Aarteil S."/>
            <person name="Calhoun S."/>
            <person name="Haridas S."/>
            <person name="Kuo A."/>
            <person name="Mondo S."/>
            <person name="Pangilinan J."/>
            <person name="Riley R."/>
            <person name="Labutti K."/>
            <person name="Andreopoulos B."/>
            <person name="Lipzen A."/>
            <person name="Chen C."/>
            <person name="Yanf M."/>
            <person name="Daum C."/>
            <person name="Ng V."/>
            <person name="Clum A."/>
            <person name="Steindorff A."/>
            <person name="Ohm R."/>
            <person name="Martin F."/>
            <person name="Silar P."/>
            <person name="Natvig D."/>
            <person name="Lalanne C."/>
            <person name="Gautier V."/>
            <person name="Ament-Velasquez S.L."/>
            <person name="Kruys A."/>
            <person name="Hutchinson M.I."/>
            <person name="Powell A.J."/>
            <person name="Barry K."/>
            <person name="Miller A.N."/>
            <person name="Grigoriev I.V."/>
            <person name="Debuchy R."/>
            <person name="Gladieux P."/>
            <person name="Thoren M.H."/>
            <person name="Johannesson H."/>
        </authorList>
    </citation>
    <scope>NUCLEOTIDE SEQUENCE</scope>
    <source>
        <strain evidence="2">CBS 307.81</strain>
    </source>
</reference>
<dbReference type="Pfam" id="PF06985">
    <property type="entry name" value="HET"/>
    <property type="match status" value="1"/>
</dbReference>
<dbReference type="PANTHER" id="PTHR33112">
    <property type="entry name" value="DOMAIN PROTEIN, PUTATIVE-RELATED"/>
    <property type="match status" value="1"/>
</dbReference>
<keyword evidence="3" id="KW-1185">Reference proteome</keyword>
<dbReference type="PANTHER" id="PTHR33112:SF16">
    <property type="entry name" value="HETEROKARYON INCOMPATIBILITY DOMAIN-CONTAINING PROTEIN"/>
    <property type="match status" value="1"/>
</dbReference>
<evidence type="ECO:0000313" key="3">
    <source>
        <dbReference type="Proteomes" id="UP001174997"/>
    </source>
</evidence>
<sequence length="661" mass="72695">MATRRCPGGICDGFIELVNSPESWSAAHPGWQHDAAWDDLASAAKSGCRPCQVFLRAASCFAPHPFYVSFLCQPANVWEENGQSLFTGAFHLSIVSPNIIKLFKPDDGNPCDWPLPPLPQNKTDLSLDGKVAIATSWLAECRKHHSDCNSYPKGFDEDTTDLPKRVLDVSPPDGHGELRLYETSVGATGRYIALSHRWGQAQPLTTTKKTIGDWKQTIPVKDVPLAFRDAITVTRRLGIRYLWIDSLCIIQDDHQDWAEQAPEMCSIYSNALITISATRCHEGCTDTLFPDFQRSVTVPGDPSITVAVRAEGPHVSSSTHYPLLQRAWVFQERLLSRRILHFGYDELNWECMEKAWCECDPGTVYAVLPHLKSTRSRNPASTLAPNSPTSAHHDIWRRMIYWYTQQQLTFPTDRGPAILGLAKEHMTLTRPKSSLYLSGLWSDSLIGDLAWEVTAVVVAASAKQNSSAEPRLPGPTWSWTTAADAICMWPLHWVDSETIEVLDIIPPPAFATPSTITSATMDLKSARGCITLRGKALKGTSINTPSGMPATVARDRKRFYNAWFEASFGVASGTFNFASDYPPPCAGGGNLVAPDGEAVLWLHLGANPVEGSNPSNRPLEEIGLVLRCVDGKSGLYERVGLAGSRERLWDGGGEDIVVSVV</sequence>
<dbReference type="EMBL" id="JAULSY010000034">
    <property type="protein sequence ID" value="KAK0670222.1"/>
    <property type="molecule type" value="Genomic_DNA"/>
</dbReference>
<organism evidence="2 3">
    <name type="scientific">Cercophora samala</name>
    <dbReference type="NCBI Taxonomy" id="330535"/>
    <lineage>
        <taxon>Eukaryota</taxon>
        <taxon>Fungi</taxon>
        <taxon>Dikarya</taxon>
        <taxon>Ascomycota</taxon>
        <taxon>Pezizomycotina</taxon>
        <taxon>Sordariomycetes</taxon>
        <taxon>Sordariomycetidae</taxon>
        <taxon>Sordariales</taxon>
        <taxon>Lasiosphaeriaceae</taxon>
        <taxon>Cercophora</taxon>
    </lineage>
</organism>
<feature type="domain" description="Heterokaryon incompatibility" evidence="1">
    <location>
        <begin position="191"/>
        <end position="332"/>
    </location>
</feature>
<dbReference type="AlphaFoldDB" id="A0AA40DE05"/>
<name>A0AA40DE05_9PEZI</name>
<protein>
    <submittedName>
        <fullName evidence="2">Heterokaryon incompatibility protein</fullName>
    </submittedName>
</protein>
<gene>
    <name evidence="2" type="ORF">QBC41DRAFT_390220</name>
</gene>